<dbReference type="AlphaFoldDB" id="A0A5R8ZRD3"/>
<name>A0A5R8ZRD3_PSENT</name>
<feature type="region of interest" description="Disordered" evidence="2">
    <location>
        <begin position="460"/>
        <end position="479"/>
    </location>
</feature>
<dbReference type="InterPro" id="IPR011335">
    <property type="entry name" value="Restrct_endonuc-II-like"/>
</dbReference>
<dbReference type="GO" id="GO:0004601">
    <property type="term" value="F:peroxidase activity"/>
    <property type="evidence" value="ECO:0007669"/>
    <property type="project" value="UniProtKB-KW"/>
</dbReference>
<reference evidence="4 5" key="1">
    <citation type="submission" date="2019-05" db="EMBL/GenBank/DDBJ databases">
        <authorList>
            <person name="Moore K."/>
            <person name="O'Neill P."/>
            <person name="Farbos A."/>
            <person name="Studholme D.J."/>
        </authorList>
    </citation>
    <scope>NUCLEOTIDE SEQUENCE [LARGE SCALE GENOMIC DNA]</scope>
    <source>
        <strain evidence="4 5">DSM 9128</strain>
    </source>
</reference>
<dbReference type="Proteomes" id="UP000307510">
    <property type="component" value="Unassembled WGS sequence"/>
</dbReference>
<gene>
    <name evidence="4" type="ORF">FEA48_30615</name>
</gene>
<protein>
    <submittedName>
        <fullName evidence="4">Heme peroxidase</fullName>
    </submittedName>
</protein>
<evidence type="ECO:0000313" key="4">
    <source>
        <dbReference type="EMBL" id="TLP68209.1"/>
    </source>
</evidence>
<feature type="domain" description="YqaJ viral recombinase" evidence="3">
    <location>
        <begin position="12"/>
        <end position="143"/>
    </location>
</feature>
<sequence length="545" mass="59989">MIIHNVTQGSPEWHALRAEYFTASEAPAMMGASKYQSRNDLLKQKKTGLVAEVSPHQQALFNRGHAAEAAARLIVEDMIGEELYPVTASEGNLLASMDGMDMAETVLFEHKLLNTDLMDQIAAGELAPHYYWQLEQQLLVSSAQRVIFVCSDGTRTNFAHMEYRAVPGRAEALLAGWKQFAADLESFEVTAPKVEAVGRAPDHLPALHIEVTGMVKASNLAQFKATASGVLAKINTNLTTDQHFADADKTVKWCKDVEERLDAAKQHALSQTASIEELFRTLDQIAEETRAKRLELDRLVKARKEAIRLEIKGKAEQTFHDYIAAINQRLGKVQLPNIPVDFANAIKGKKTITGLQDGADGELARAKIEADNWSTIIEANLASLRELAKDHAFLFSDAQQLVLKNNDDLVLLINARISEHRAEEERRLEAERDRIREEERQRLEREQQELAAAQLPAPVAEPEPVPVAPTTAPARVATSTRSAPATRWIAKVIDKSAFIAAIAEGLATEDLLIIDQLALDSLANDKGQALQLPGVIVEKAPAKAA</sequence>
<keyword evidence="4" id="KW-0560">Oxidoreductase</keyword>
<reference evidence="5" key="2">
    <citation type="submission" date="2019-06" db="EMBL/GenBank/DDBJ databases">
        <title>AzeR, a transcriptional regulator that responds to azelaic acid in Pseudomonas nitroreducens.</title>
        <authorList>
            <person name="Bez C."/>
            <person name="Javvadi S.G."/>
            <person name="Bertani I."/>
            <person name="Devescovi G."/>
            <person name="Studholme D.J."/>
            <person name="Geller A."/>
            <person name="Levy A."/>
            <person name="Venturi V."/>
        </authorList>
    </citation>
    <scope>NUCLEOTIDE SEQUENCE [LARGE SCALE GENOMIC DNA]</scope>
    <source>
        <strain evidence="5">DSM 9128</strain>
    </source>
</reference>
<dbReference type="Gene3D" id="3.90.320.10">
    <property type="match status" value="1"/>
</dbReference>
<dbReference type="Pfam" id="PF09588">
    <property type="entry name" value="YqaJ"/>
    <property type="match status" value="1"/>
</dbReference>
<evidence type="ECO:0000256" key="2">
    <source>
        <dbReference type="SAM" id="MobiDB-lite"/>
    </source>
</evidence>
<dbReference type="InterPro" id="IPR016889">
    <property type="entry name" value="UCP028503"/>
</dbReference>
<proteinExistence type="predicted"/>
<evidence type="ECO:0000256" key="1">
    <source>
        <dbReference type="SAM" id="Coils"/>
    </source>
</evidence>
<dbReference type="RefSeq" id="WP_138217148.1">
    <property type="nucleotide sequence ID" value="NZ_VASG01000014.1"/>
</dbReference>
<feature type="compositionally biased region" description="Low complexity" evidence="2">
    <location>
        <begin position="468"/>
        <end position="479"/>
    </location>
</feature>
<keyword evidence="4" id="KW-0575">Peroxidase</keyword>
<evidence type="ECO:0000313" key="5">
    <source>
        <dbReference type="Proteomes" id="UP000307510"/>
    </source>
</evidence>
<keyword evidence="1" id="KW-0175">Coiled coil</keyword>
<dbReference type="SUPFAM" id="SSF52980">
    <property type="entry name" value="Restriction endonuclease-like"/>
    <property type="match status" value="1"/>
</dbReference>
<accession>A0A5R8ZRD3</accession>
<dbReference type="EMBL" id="VASG01000014">
    <property type="protein sequence ID" value="TLP68209.1"/>
    <property type="molecule type" value="Genomic_DNA"/>
</dbReference>
<dbReference type="PIRSF" id="PIRSF028503">
    <property type="entry name" value="UCP028503"/>
    <property type="match status" value="1"/>
</dbReference>
<dbReference type="InterPro" id="IPR011604">
    <property type="entry name" value="PDDEXK-like_dom_sf"/>
</dbReference>
<organism evidence="4 5">
    <name type="scientific">Pseudomonas nitroreducens</name>
    <dbReference type="NCBI Taxonomy" id="46680"/>
    <lineage>
        <taxon>Bacteria</taxon>
        <taxon>Pseudomonadati</taxon>
        <taxon>Pseudomonadota</taxon>
        <taxon>Gammaproteobacteria</taxon>
        <taxon>Pseudomonadales</taxon>
        <taxon>Pseudomonadaceae</taxon>
        <taxon>Pseudomonas</taxon>
    </lineage>
</organism>
<feature type="coiled-coil region" evidence="1">
    <location>
        <begin position="414"/>
        <end position="448"/>
    </location>
</feature>
<evidence type="ECO:0000259" key="3">
    <source>
        <dbReference type="Pfam" id="PF09588"/>
    </source>
</evidence>
<comment type="caution">
    <text evidence="4">The sequence shown here is derived from an EMBL/GenBank/DDBJ whole genome shotgun (WGS) entry which is preliminary data.</text>
</comment>
<dbReference type="InterPro" id="IPR019080">
    <property type="entry name" value="YqaJ_viral_recombinase"/>
</dbReference>